<keyword evidence="8" id="KW-1185">Reference proteome</keyword>
<dbReference type="InterPro" id="IPR000772">
    <property type="entry name" value="Ricin_B_lectin"/>
</dbReference>
<dbReference type="PANTHER" id="PTHR31263">
    <property type="entry name" value="CELLULASE FAMILY PROTEIN (AFU_ORTHOLOGUE AFUA_5G14560)"/>
    <property type="match status" value="1"/>
</dbReference>
<evidence type="ECO:0000256" key="2">
    <source>
        <dbReference type="ARBA" id="ARBA00022801"/>
    </source>
</evidence>
<feature type="domain" description="Ricin B lectin" evidence="6">
    <location>
        <begin position="397"/>
        <end position="526"/>
    </location>
</feature>
<sequence length="530" mass="59063">TTKVPKRMFCFIFFLLFSFISKYMAYPLSTKSRWIIDEKGQRVKLVCASWPSHLQPVVAEGLSKQPIDDVAKKIVEMGFNCIRLTWPLDLATNETLANKVTVRESFRSLGLESDIAGFQTKNPSMIDLPLIEAFKSVVTTLGNHNVMVILDNHLTKPGWCCSNDDGNGFFGDTFFDPATWITGLTKIATTFKDVSNVVGMSLRNELRGHKQNVDDWFKYMQQGAEAVHGANPNVLVIVSGLNYDTDLSFVRSRPVTLTFSGKLVFELHRYAFTNTEVWSSKNPNDACSEIVKSIDNGGGFNLRDFPLFLSEFGIDLRGGNVNDNRYIGCLLGWAAENDVDWSIWALQGSYYLRDGVTDMNEYFGVLDSDWISVRNQSFMQRLSLLQSTLQGPASVPDVYNLVFHPLTGLCVQQNVLDPNKVTLGLCNASQPWSYTLDNTLKIRNKDLCLENTGLDKPATLTEKSCSSPDSAKWQTVSPSINMLLAAKSNSLCLDVDGDKNLVATNCKCVKGEDSSCDPTSQWFKIVPVSK</sequence>
<gene>
    <name evidence="7" type="ORF">TAV2_LOCUS6062</name>
</gene>
<proteinExistence type="inferred from homology"/>
<feature type="non-terminal residue" evidence="7">
    <location>
        <position position="1"/>
    </location>
</feature>
<evidence type="ECO:0000256" key="5">
    <source>
        <dbReference type="SAM" id="SignalP"/>
    </source>
</evidence>
<name>A0AAU9RQ10_THLAR</name>
<dbReference type="SMART" id="SM00458">
    <property type="entry name" value="RICIN"/>
    <property type="match status" value="1"/>
</dbReference>
<dbReference type="AlphaFoldDB" id="A0AAU9RQ10"/>
<dbReference type="SUPFAM" id="SSF50370">
    <property type="entry name" value="Ricin B-like lectins"/>
    <property type="match status" value="1"/>
</dbReference>
<evidence type="ECO:0000256" key="1">
    <source>
        <dbReference type="ARBA" id="ARBA00005641"/>
    </source>
</evidence>
<dbReference type="PROSITE" id="PS50231">
    <property type="entry name" value="RICIN_B_LECTIN"/>
    <property type="match status" value="1"/>
</dbReference>
<accession>A0AAU9RQ10</accession>
<dbReference type="PANTHER" id="PTHR31263:SF63">
    <property type="entry name" value="CELLULASE (GLYCOSYL HYDROLASE FAMILY 5) PROTEIN"/>
    <property type="match status" value="1"/>
</dbReference>
<feature type="chain" id="PRO_5043516001" description="Ricin B lectin domain-containing protein" evidence="5">
    <location>
        <begin position="26"/>
        <end position="530"/>
    </location>
</feature>
<dbReference type="Proteomes" id="UP000836841">
    <property type="component" value="Chromosome 2"/>
</dbReference>
<dbReference type="Gene3D" id="3.20.20.80">
    <property type="entry name" value="Glycosidases"/>
    <property type="match status" value="1"/>
</dbReference>
<feature type="signal peptide" evidence="5">
    <location>
        <begin position="1"/>
        <end position="25"/>
    </location>
</feature>
<keyword evidence="3 4" id="KW-0326">Glycosidase</keyword>
<dbReference type="GO" id="GO:0000272">
    <property type="term" value="P:polysaccharide catabolic process"/>
    <property type="evidence" value="ECO:0007669"/>
    <property type="project" value="InterPro"/>
</dbReference>
<evidence type="ECO:0000259" key="6">
    <source>
        <dbReference type="SMART" id="SM00458"/>
    </source>
</evidence>
<dbReference type="Pfam" id="PF00150">
    <property type="entry name" value="Cellulase"/>
    <property type="match status" value="1"/>
</dbReference>
<keyword evidence="2 4" id="KW-0378">Hydrolase</keyword>
<evidence type="ECO:0000256" key="4">
    <source>
        <dbReference type="RuleBase" id="RU361153"/>
    </source>
</evidence>
<dbReference type="InterPro" id="IPR017853">
    <property type="entry name" value="GH"/>
</dbReference>
<dbReference type="EMBL" id="OU466858">
    <property type="protein sequence ID" value="CAH2045417.1"/>
    <property type="molecule type" value="Genomic_DNA"/>
</dbReference>
<comment type="similarity">
    <text evidence="1 4">Belongs to the glycosyl hydrolase 5 (cellulase A) family.</text>
</comment>
<dbReference type="Gene3D" id="2.80.10.50">
    <property type="match status" value="1"/>
</dbReference>
<reference evidence="7 8" key="1">
    <citation type="submission" date="2022-03" db="EMBL/GenBank/DDBJ databases">
        <authorList>
            <person name="Nunn A."/>
            <person name="Chopra R."/>
            <person name="Nunn A."/>
            <person name="Contreras Garrido A."/>
        </authorList>
    </citation>
    <scope>NUCLEOTIDE SEQUENCE [LARGE SCALE GENOMIC DNA]</scope>
</reference>
<dbReference type="GO" id="GO:0004553">
    <property type="term" value="F:hydrolase activity, hydrolyzing O-glycosyl compounds"/>
    <property type="evidence" value="ECO:0007669"/>
    <property type="project" value="InterPro"/>
</dbReference>
<organism evidence="7 8">
    <name type="scientific">Thlaspi arvense</name>
    <name type="common">Field penny-cress</name>
    <dbReference type="NCBI Taxonomy" id="13288"/>
    <lineage>
        <taxon>Eukaryota</taxon>
        <taxon>Viridiplantae</taxon>
        <taxon>Streptophyta</taxon>
        <taxon>Embryophyta</taxon>
        <taxon>Tracheophyta</taxon>
        <taxon>Spermatophyta</taxon>
        <taxon>Magnoliopsida</taxon>
        <taxon>eudicotyledons</taxon>
        <taxon>Gunneridae</taxon>
        <taxon>Pentapetalae</taxon>
        <taxon>rosids</taxon>
        <taxon>malvids</taxon>
        <taxon>Brassicales</taxon>
        <taxon>Brassicaceae</taxon>
        <taxon>Thlaspideae</taxon>
        <taxon>Thlaspi</taxon>
    </lineage>
</organism>
<dbReference type="InterPro" id="IPR001547">
    <property type="entry name" value="Glyco_hydro_5"/>
</dbReference>
<keyword evidence="5" id="KW-0732">Signal</keyword>
<evidence type="ECO:0000313" key="7">
    <source>
        <dbReference type="EMBL" id="CAH2045417.1"/>
    </source>
</evidence>
<evidence type="ECO:0000256" key="3">
    <source>
        <dbReference type="ARBA" id="ARBA00023295"/>
    </source>
</evidence>
<evidence type="ECO:0000313" key="8">
    <source>
        <dbReference type="Proteomes" id="UP000836841"/>
    </source>
</evidence>
<dbReference type="SUPFAM" id="SSF51445">
    <property type="entry name" value="(Trans)glycosidases"/>
    <property type="match status" value="1"/>
</dbReference>
<protein>
    <recommendedName>
        <fullName evidence="6">Ricin B lectin domain-containing protein</fullName>
    </recommendedName>
</protein>
<dbReference type="InterPro" id="IPR035992">
    <property type="entry name" value="Ricin_B-like_lectins"/>
</dbReference>
<dbReference type="Pfam" id="PF00652">
    <property type="entry name" value="Ricin_B_lectin"/>
    <property type="match status" value="1"/>
</dbReference>